<feature type="compositionally biased region" description="Low complexity" evidence="2">
    <location>
        <begin position="1"/>
        <end position="70"/>
    </location>
</feature>
<dbReference type="GO" id="GO:0051301">
    <property type="term" value="P:cell division"/>
    <property type="evidence" value="ECO:0007669"/>
    <property type="project" value="InterPro"/>
</dbReference>
<keyword evidence="1" id="KW-0175">Coiled coil</keyword>
<feature type="region of interest" description="Disordered" evidence="2">
    <location>
        <begin position="225"/>
        <end position="263"/>
    </location>
</feature>
<evidence type="ECO:0000256" key="1">
    <source>
        <dbReference type="SAM" id="Coils"/>
    </source>
</evidence>
<feature type="compositionally biased region" description="Pro residues" evidence="2">
    <location>
        <begin position="253"/>
        <end position="263"/>
    </location>
</feature>
<feature type="coiled-coil region" evidence="1">
    <location>
        <begin position="621"/>
        <end position="820"/>
    </location>
</feature>
<feature type="region of interest" description="Disordered" evidence="2">
    <location>
        <begin position="1"/>
        <end position="78"/>
    </location>
</feature>
<name>U3JVA7_FICAL</name>
<dbReference type="PANTHER" id="PTHR15347:SF1">
    <property type="entry name" value="SPERM-ASSOCIATED ANTIGEN 5"/>
    <property type="match status" value="1"/>
</dbReference>
<reference evidence="3" key="2">
    <citation type="submission" date="2025-08" db="UniProtKB">
        <authorList>
            <consortium name="Ensembl"/>
        </authorList>
    </citation>
    <scope>IDENTIFICATION</scope>
</reference>
<dbReference type="PANTHER" id="PTHR15347">
    <property type="entry name" value="SPERM-ASSOCIATED ANTIGEN 5"/>
    <property type="match status" value="1"/>
</dbReference>
<organism evidence="3 4">
    <name type="scientific">Ficedula albicollis</name>
    <name type="common">Collared flycatcher</name>
    <name type="synonym">Muscicapa albicollis</name>
    <dbReference type="NCBI Taxonomy" id="59894"/>
    <lineage>
        <taxon>Eukaryota</taxon>
        <taxon>Metazoa</taxon>
        <taxon>Chordata</taxon>
        <taxon>Craniata</taxon>
        <taxon>Vertebrata</taxon>
        <taxon>Euteleostomi</taxon>
        <taxon>Archelosauria</taxon>
        <taxon>Archosauria</taxon>
        <taxon>Dinosauria</taxon>
        <taxon>Saurischia</taxon>
        <taxon>Theropoda</taxon>
        <taxon>Coelurosauria</taxon>
        <taxon>Aves</taxon>
        <taxon>Neognathae</taxon>
        <taxon>Neoaves</taxon>
        <taxon>Telluraves</taxon>
        <taxon>Australaves</taxon>
        <taxon>Passeriformes</taxon>
        <taxon>Muscicapidae</taxon>
        <taxon>Ficedula</taxon>
    </lineage>
</organism>
<evidence type="ECO:0000313" key="3">
    <source>
        <dbReference type="Ensembl" id="ENSFALP00000006711.1"/>
    </source>
</evidence>
<dbReference type="GO" id="GO:0051988">
    <property type="term" value="P:regulation of attachment of spindle microtubules to kinetochore"/>
    <property type="evidence" value="ECO:0007669"/>
    <property type="project" value="InterPro"/>
</dbReference>
<dbReference type="InterPro" id="IPR028728">
    <property type="entry name" value="Astrin"/>
</dbReference>
<dbReference type="Ensembl" id="ENSFALT00000006740.2">
    <property type="protein sequence ID" value="ENSFALP00000006711.1"/>
    <property type="gene ID" value="ENSFALG00000006435.2"/>
</dbReference>
<gene>
    <name evidence="3" type="primary">SPAG5</name>
</gene>
<feature type="region of interest" description="Disordered" evidence="2">
    <location>
        <begin position="174"/>
        <end position="213"/>
    </location>
</feature>
<reference evidence="3 4" key="1">
    <citation type="journal article" date="2012" name="Nature">
        <title>The genomic landscape of species divergence in Ficedula flycatchers.</title>
        <authorList>
            <person name="Ellegren H."/>
            <person name="Smeds L."/>
            <person name="Burri R."/>
            <person name="Olason P.I."/>
            <person name="Backstrom N."/>
            <person name="Kawakami T."/>
            <person name="Kunstner A."/>
            <person name="Makinen H."/>
            <person name="Nadachowska-Brzyska K."/>
            <person name="Qvarnstrom A."/>
            <person name="Uebbing S."/>
            <person name="Wolf J.B."/>
        </authorList>
    </citation>
    <scope>NUCLEOTIDE SEQUENCE [LARGE SCALE GENOMIC DNA]</scope>
</reference>
<sequence length="1193" mass="130026">MPASVTSEPSSTTMPTSVCSSFPVSSTSEPPSTTMPTSVCSSIPVPSTSEPPSTTVPTSVCSSFPVPSTSEASSSTIPVPLYSSIPETSTPKPSSSTIPVPLYTSIPVPSTPEPSSSIVPVSLCSTIPVVGTLEYPGSTMSSLVLGPCTLESPGSPTPGLPSIISSVSCNPNSPGSSALPPCSSGSPGNASTASCTPGPPGTSSTPQKAPFHGWRAAPPDFSCSLLASEPPSANGSADPLNCQGTPEGAKFPAPVPPEQSPPGLPPIKASGLEPAGSEVTLTPVTSPESTLGAVSWMLPLVWLEKTLNSSFLVESLRHSLPLRKLQQDASSSVTPMPTVATGTSITPVSTMATGTSITPVPTAVAGTSTTPVPTTAFGTSMTPVPTMATGTSMTPVLSMATGTFMTPRDVWERSMNTSRGSVPCAKDSAAETDSLLWHCPREQLKTLPRAELEGRLESTLIIIEVLSLQLRDWQESQALRPGARPAEQRDALTQTDTIHFEGSTWSSQSLLFRGLADAASQSLQDEQREQERTLVSQAVLESASSKVQSRLGERDAIGQRVDEALWAKDQEYLFLEAFFAHASAEISARDQSLASQQELSTLLARATNLQASLSAEAQSFRQFLDVTFENLEKERRALDEEREQMRALVFQSRALLERVPGKLRSCLEELAATRERAEEALQAKEEVSCQLEKTLATLQDTEAQLQQLTVANSRLGKDLSSVTIKLASTEQERDALQQENEKQWEEMAQLAQGRSSLQQECKQLCQELWEATECREFLDQENKMCRMQLQEVEARLNSTLATLQERVLQHEELMETHQRLWEEQATLSKELDSTKAELLSLQTKRNKVYWCSTDIMESKMRLQELADCLKAALEEQDDRDAPSRSKAWTPGPRTPGWQTPRRAWTPACRTPHHASSSFVGSVLKAVAGKDANETTISGSTVAKDKFGSVPKPTDPEDTLLESVKELRAVVSNLAMLSTRIQELEQSEFRALQTEISVLQLRLETLTAESQEKVDTQAATIAKLNKALRTKLENEKELQDAVKQQEEKMLQFIDKSGEVTRLKAEVSHLKCLLQRAETEAKVLWEEMRDKEHQVDTAYVQERVMLRQEVDKLTLMLVEKENENIRLTNKYLEQIQGLEMKLHRAQKVLRTHEEMQENIKEVLSTVPAVLGCQELQSLLCNLGLKPASKEAAEPL</sequence>
<evidence type="ECO:0000313" key="4">
    <source>
        <dbReference type="Proteomes" id="UP000016665"/>
    </source>
</evidence>
<feature type="compositionally biased region" description="Low complexity" evidence="2">
    <location>
        <begin position="191"/>
        <end position="206"/>
    </location>
</feature>
<reference evidence="3" key="3">
    <citation type="submission" date="2025-09" db="UniProtKB">
        <authorList>
            <consortium name="Ensembl"/>
        </authorList>
    </citation>
    <scope>IDENTIFICATION</scope>
</reference>
<dbReference type="AlphaFoldDB" id="U3JVA7"/>
<protein>
    <submittedName>
        <fullName evidence="3">Sperm associated antigen 5</fullName>
    </submittedName>
</protein>
<dbReference type="HOGENOM" id="CLU_007803_0_0_1"/>
<dbReference type="Proteomes" id="UP000016665">
    <property type="component" value="Chromosome 19"/>
</dbReference>
<dbReference type="eggNOG" id="ENOG502RW0Y">
    <property type="taxonomic scope" value="Eukaryota"/>
</dbReference>
<evidence type="ECO:0000256" key="2">
    <source>
        <dbReference type="SAM" id="MobiDB-lite"/>
    </source>
</evidence>
<keyword evidence="4" id="KW-1185">Reference proteome</keyword>
<proteinExistence type="predicted"/>
<dbReference type="STRING" id="59894.ENSFALP00000006711"/>
<dbReference type="GeneTree" id="ENSGT00400000022377"/>
<dbReference type="OMA" id="MEEREMS"/>
<feature type="region of interest" description="Disordered" evidence="2">
    <location>
        <begin position="875"/>
        <end position="901"/>
    </location>
</feature>
<accession>U3JVA7</accession>
<feature type="coiled-coil region" evidence="1">
    <location>
        <begin position="966"/>
        <end position="1153"/>
    </location>
</feature>